<protein>
    <submittedName>
        <fullName evidence="1">Uncharacterized protein</fullName>
    </submittedName>
</protein>
<keyword evidence="2" id="KW-1185">Reference proteome</keyword>
<dbReference type="AlphaFoldDB" id="A0A2P5EKG9"/>
<dbReference type="InParanoid" id="A0A2P5EKG9"/>
<dbReference type="Proteomes" id="UP000237000">
    <property type="component" value="Unassembled WGS sequence"/>
</dbReference>
<comment type="caution">
    <text evidence="1">The sequence shown here is derived from an EMBL/GenBank/DDBJ whole genome shotgun (WGS) entry which is preliminary data.</text>
</comment>
<proteinExistence type="predicted"/>
<gene>
    <name evidence="1" type="ORF">TorRG33x02_180830</name>
</gene>
<dbReference type="EMBL" id="JXTC01000137">
    <property type="protein sequence ID" value="PON86033.1"/>
    <property type="molecule type" value="Genomic_DNA"/>
</dbReference>
<evidence type="ECO:0000313" key="2">
    <source>
        <dbReference type="Proteomes" id="UP000237000"/>
    </source>
</evidence>
<reference evidence="2" key="1">
    <citation type="submission" date="2016-06" db="EMBL/GenBank/DDBJ databases">
        <title>Parallel loss of symbiosis genes in relatives of nitrogen-fixing non-legume Parasponia.</title>
        <authorList>
            <person name="Van Velzen R."/>
            <person name="Holmer R."/>
            <person name="Bu F."/>
            <person name="Rutten L."/>
            <person name="Van Zeijl A."/>
            <person name="Liu W."/>
            <person name="Santuari L."/>
            <person name="Cao Q."/>
            <person name="Sharma T."/>
            <person name="Shen D."/>
            <person name="Roswanjaya Y."/>
            <person name="Wardhani T."/>
            <person name="Kalhor M.S."/>
            <person name="Jansen J."/>
            <person name="Van den Hoogen J."/>
            <person name="Gungor B."/>
            <person name="Hartog M."/>
            <person name="Hontelez J."/>
            <person name="Verver J."/>
            <person name="Yang W.-C."/>
            <person name="Schijlen E."/>
            <person name="Repin R."/>
            <person name="Schilthuizen M."/>
            <person name="Schranz E."/>
            <person name="Heidstra R."/>
            <person name="Miyata K."/>
            <person name="Fedorova E."/>
            <person name="Kohlen W."/>
            <person name="Bisseling T."/>
            <person name="Smit S."/>
            <person name="Geurts R."/>
        </authorList>
    </citation>
    <scope>NUCLEOTIDE SEQUENCE [LARGE SCALE GENOMIC DNA]</scope>
    <source>
        <strain evidence="2">cv. RG33-2</strain>
    </source>
</reference>
<organism evidence="1 2">
    <name type="scientific">Trema orientale</name>
    <name type="common">Charcoal tree</name>
    <name type="synonym">Celtis orientalis</name>
    <dbReference type="NCBI Taxonomy" id="63057"/>
    <lineage>
        <taxon>Eukaryota</taxon>
        <taxon>Viridiplantae</taxon>
        <taxon>Streptophyta</taxon>
        <taxon>Embryophyta</taxon>
        <taxon>Tracheophyta</taxon>
        <taxon>Spermatophyta</taxon>
        <taxon>Magnoliopsida</taxon>
        <taxon>eudicotyledons</taxon>
        <taxon>Gunneridae</taxon>
        <taxon>Pentapetalae</taxon>
        <taxon>rosids</taxon>
        <taxon>fabids</taxon>
        <taxon>Rosales</taxon>
        <taxon>Cannabaceae</taxon>
        <taxon>Trema</taxon>
    </lineage>
</organism>
<accession>A0A2P5EKG9</accession>
<evidence type="ECO:0000313" key="1">
    <source>
        <dbReference type="EMBL" id="PON86033.1"/>
    </source>
</evidence>
<sequence>MAANLTLEDSDTHVATRSLPAVAAEPPSCLAITQVYCRGVRRFLTALLMNITAVDPLPAMAADLPRRLAITQHNQSAIYLLLLYNLLLRLYNPPANPLLRLLLLSYNPPVILTPSDLVRVLEIPVDFGDSLHQRRIRRIAVRKCANVGRVFHFNIMYCRNNHPAYVGRLSWHDFTVTVNLAEEGCLQFQIPNDFYHKIYALQGIKPSPTHEVSMKKTVLRVPAKKVVIESESKIILSHHHRSIFHTRPFFLEEVVLLAMGANPTLDDSDTHVATRSLSAVAAKPPSRPAITQVYGRGVRRILIARLMNIFAVDPLPAMAADQPR</sequence>
<name>A0A2P5EKG9_TREOI</name>